<dbReference type="Proteomes" id="UP000477951">
    <property type="component" value="Unassembled WGS sequence"/>
</dbReference>
<comment type="caution">
    <text evidence="2">The sequence shown here is derived from an EMBL/GenBank/DDBJ whole genome shotgun (WGS) entry which is preliminary data.</text>
</comment>
<evidence type="ECO:0000313" key="3">
    <source>
        <dbReference type="Proteomes" id="UP000477951"/>
    </source>
</evidence>
<evidence type="ECO:0000259" key="1">
    <source>
        <dbReference type="Pfam" id="PF13614"/>
    </source>
</evidence>
<dbReference type="Gene3D" id="3.40.50.300">
    <property type="entry name" value="P-loop containing nucleotide triphosphate hydrolases"/>
    <property type="match status" value="1"/>
</dbReference>
<dbReference type="PANTHER" id="PTHR13696">
    <property type="entry name" value="P-LOOP CONTAINING NUCLEOSIDE TRIPHOSPHATE HYDROLASE"/>
    <property type="match status" value="1"/>
</dbReference>
<organism evidence="2 3">
    <name type="scientific">Agrobacterium vitis</name>
    <name type="common">Rhizobium vitis</name>
    <dbReference type="NCBI Taxonomy" id="373"/>
    <lineage>
        <taxon>Bacteria</taxon>
        <taxon>Pseudomonadati</taxon>
        <taxon>Pseudomonadota</taxon>
        <taxon>Alphaproteobacteria</taxon>
        <taxon>Hyphomicrobiales</taxon>
        <taxon>Rhizobiaceae</taxon>
        <taxon>Rhizobium/Agrobacterium group</taxon>
        <taxon>Agrobacterium</taxon>
    </lineage>
</organism>
<dbReference type="InterPro" id="IPR050678">
    <property type="entry name" value="DNA_Partitioning_ATPase"/>
</dbReference>
<dbReference type="CDD" id="cd02042">
    <property type="entry name" value="ParAB_family"/>
    <property type="match status" value="1"/>
</dbReference>
<gene>
    <name evidence="2" type="ORF">GOZ90_00800</name>
</gene>
<dbReference type="Pfam" id="PF13614">
    <property type="entry name" value="AAA_31"/>
    <property type="match status" value="1"/>
</dbReference>
<dbReference type="AlphaFoldDB" id="A0A6L6V8V1"/>
<dbReference type="PANTHER" id="PTHR13696:SF99">
    <property type="entry name" value="COBYRINIC ACID AC-DIAMIDE SYNTHASE"/>
    <property type="match status" value="1"/>
</dbReference>
<proteinExistence type="predicted"/>
<dbReference type="InterPro" id="IPR025669">
    <property type="entry name" value="AAA_dom"/>
</dbReference>
<protein>
    <submittedName>
        <fullName evidence="2">AAA family ATPase</fullName>
    </submittedName>
</protein>
<reference evidence="2 3" key="1">
    <citation type="submission" date="2019-12" db="EMBL/GenBank/DDBJ databases">
        <title>Whole-genome sequencing of Allorhizobium vitis.</title>
        <authorList>
            <person name="Gan H.M."/>
            <person name="Szegedi E."/>
            <person name="Burr T."/>
            <person name="Savka M.A."/>
        </authorList>
    </citation>
    <scope>NUCLEOTIDE SEQUENCE [LARGE SCALE GENOMIC DNA]</scope>
    <source>
        <strain evidence="2 3">CG516</strain>
    </source>
</reference>
<feature type="domain" description="AAA" evidence="1">
    <location>
        <begin position="5"/>
        <end position="208"/>
    </location>
</feature>
<sequence length="344" mass="38433">MTGYAFWNNKGGVGKSFLAFIASTEYAHLHPDTDVYVIDLCPQGNLSETLLGGFDPDAKALLALTNSKPRCTVAGYLEERLNSPFRMIDDVESYLAHPKKYNPKIPENIWLVCGDNLLEILSEAIRQTSQLAVPFDAWAKVIGWINDLRQGLKRRSGQRDTIFIIDCNPSFAVYTQLGLVAADNVIIPFTADDSSRRGIENVIALLYGVGDKHTETYAKISFARKADEEGINQPKLHTFVSNRVTLYDGQPSKAFRVVSERIKKTVDNIHMKHRSFYAIPKEKPSNSFVQIPDYHGASVYCAATGTPIFKLKPGPKEFDGERVQLNEGPLNSYKAALREFVARL</sequence>
<dbReference type="EMBL" id="WPHR01000001">
    <property type="protein sequence ID" value="MUZ71201.1"/>
    <property type="molecule type" value="Genomic_DNA"/>
</dbReference>
<evidence type="ECO:0000313" key="2">
    <source>
        <dbReference type="EMBL" id="MUZ71201.1"/>
    </source>
</evidence>
<dbReference type="SUPFAM" id="SSF52540">
    <property type="entry name" value="P-loop containing nucleoside triphosphate hydrolases"/>
    <property type="match status" value="1"/>
</dbReference>
<dbReference type="RefSeq" id="WP_156613168.1">
    <property type="nucleotide sequence ID" value="NZ_WPHR01000001.1"/>
</dbReference>
<dbReference type="InterPro" id="IPR027417">
    <property type="entry name" value="P-loop_NTPase"/>
</dbReference>
<name>A0A6L6V8V1_AGRVI</name>
<accession>A0A6L6V8V1</accession>